<reference evidence="1 2" key="1">
    <citation type="submission" date="2016-10" db="EMBL/GenBank/DDBJ databases">
        <title>Rodentibacter gen. nov. and new species.</title>
        <authorList>
            <person name="Christensen H."/>
        </authorList>
    </citation>
    <scope>NUCLEOTIDE SEQUENCE [LARGE SCALE GENOMIC DNA]</scope>
    <source>
        <strain evidence="1 2">Ac151</strain>
    </source>
</reference>
<protein>
    <recommendedName>
        <fullName evidence="3">DNA-binding protein</fullName>
    </recommendedName>
</protein>
<dbReference type="STRING" id="1907939.BKL49_05005"/>
<keyword evidence="2" id="KW-1185">Reference proteome</keyword>
<dbReference type="RefSeq" id="WP_077423532.1">
    <property type="nucleotide sequence ID" value="NZ_MLHQ01000011.1"/>
</dbReference>
<evidence type="ECO:0008006" key="3">
    <source>
        <dbReference type="Google" id="ProtNLM"/>
    </source>
</evidence>
<evidence type="ECO:0000313" key="1">
    <source>
        <dbReference type="EMBL" id="OOF58902.1"/>
    </source>
</evidence>
<gene>
    <name evidence="1" type="ORF">BKL49_05005</name>
</gene>
<proteinExistence type="predicted"/>
<name>A0A1V3JQ02_9PAST</name>
<comment type="caution">
    <text evidence="1">The sequence shown here is derived from an EMBL/GenBank/DDBJ whole genome shotgun (WGS) entry which is preliminary data.</text>
</comment>
<dbReference type="EMBL" id="MLHQ01000011">
    <property type="protein sequence ID" value="OOF58902.1"/>
    <property type="molecule type" value="Genomic_DNA"/>
</dbReference>
<sequence>MNNQNAICINIQMEQPYMTREEFAKKLDISPSMVDELRKEGVLKYYKRKNAQGKETKNGLVLIDLVAIAVRNAKNAFEP</sequence>
<organism evidence="1 2">
    <name type="scientific">Rodentibacter myodis</name>
    <dbReference type="NCBI Taxonomy" id="1907939"/>
    <lineage>
        <taxon>Bacteria</taxon>
        <taxon>Pseudomonadati</taxon>
        <taxon>Pseudomonadota</taxon>
        <taxon>Gammaproteobacteria</taxon>
        <taxon>Pasteurellales</taxon>
        <taxon>Pasteurellaceae</taxon>
        <taxon>Rodentibacter</taxon>
    </lineage>
</organism>
<dbReference type="Proteomes" id="UP000188602">
    <property type="component" value="Unassembled WGS sequence"/>
</dbReference>
<evidence type="ECO:0000313" key="2">
    <source>
        <dbReference type="Proteomes" id="UP000188602"/>
    </source>
</evidence>
<dbReference type="OrthoDB" id="5685272at2"/>
<dbReference type="AlphaFoldDB" id="A0A1V3JQ02"/>
<accession>A0A1V3JQ02</accession>